<evidence type="ECO:0000313" key="1">
    <source>
        <dbReference type="EMBL" id="QEH35436.1"/>
    </source>
</evidence>
<proteinExistence type="predicted"/>
<keyword evidence="2" id="KW-1185">Reference proteome</keyword>
<gene>
    <name evidence="1" type="ORF">OJF2_39880</name>
</gene>
<dbReference type="Proteomes" id="UP000324233">
    <property type="component" value="Chromosome"/>
</dbReference>
<organism evidence="1 2">
    <name type="scientific">Aquisphaera giovannonii</name>
    <dbReference type="NCBI Taxonomy" id="406548"/>
    <lineage>
        <taxon>Bacteria</taxon>
        <taxon>Pseudomonadati</taxon>
        <taxon>Planctomycetota</taxon>
        <taxon>Planctomycetia</taxon>
        <taxon>Isosphaerales</taxon>
        <taxon>Isosphaeraceae</taxon>
        <taxon>Aquisphaera</taxon>
    </lineage>
</organism>
<dbReference type="OrthoDB" id="269109at2"/>
<dbReference type="EMBL" id="CP042997">
    <property type="protein sequence ID" value="QEH35436.1"/>
    <property type="molecule type" value="Genomic_DNA"/>
</dbReference>
<dbReference type="AlphaFoldDB" id="A0A5B9W491"/>
<accession>A0A5B9W491</accession>
<name>A0A5B9W491_9BACT</name>
<dbReference type="RefSeq" id="WP_148595242.1">
    <property type="nucleotide sequence ID" value="NZ_CP042997.1"/>
</dbReference>
<sequence>MAFLRGMVVVGLLAGPVAADDGKGPAAGSRVAAEPEAPAISASWPADIRAELERIDGLHRSIVRGGPVEGWRFETVRAGYQAVLKRAGGQPGLEDALRDRLARVSRDEQASRAAREIESILAKGRRVDADVEAVRRNLGRAERARARNFEAVGFIQPSARMIEGRKLFALIGSKGAAIAYLDIPPGINPAPYYVCRSGIRGRVRYSEELRSRLITVRDIVRLEGD</sequence>
<evidence type="ECO:0000313" key="2">
    <source>
        <dbReference type="Proteomes" id="UP000324233"/>
    </source>
</evidence>
<reference evidence="1 2" key="1">
    <citation type="submission" date="2019-08" db="EMBL/GenBank/DDBJ databases">
        <title>Deep-cultivation of Planctomycetes and their phenomic and genomic characterization uncovers novel biology.</title>
        <authorList>
            <person name="Wiegand S."/>
            <person name="Jogler M."/>
            <person name="Boedeker C."/>
            <person name="Pinto D."/>
            <person name="Vollmers J."/>
            <person name="Rivas-Marin E."/>
            <person name="Kohn T."/>
            <person name="Peeters S.H."/>
            <person name="Heuer A."/>
            <person name="Rast P."/>
            <person name="Oberbeckmann S."/>
            <person name="Bunk B."/>
            <person name="Jeske O."/>
            <person name="Meyerdierks A."/>
            <person name="Storesund J.E."/>
            <person name="Kallscheuer N."/>
            <person name="Luecker S."/>
            <person name="Lage O.M."/>
            <person name="Pohl T."/>
            <person name="Merkel B.J."/>
            <person name="Hornburger P."/>
            <person name="Mueller R.-W."/>
            <person name="Bruemmer F."/>
            <person name="Labrenz M."/>
            <person name="Spormann A.M."/>
            <person name="Op den Camp H."/>
            <person name="Overmann J."/>
            <person name="Amann R."/>
            <person name="Jetten M.S.M."/>
            <person name="Mascher T."/>
            <person name="Medema M.H."/>
            <person name="Devos D.P."/>
            <person name="Kaster A.-K."/>
            <person name="Ovreas L."/>
            <person name="Rohde M."/>
            <person name="Galperin M.Y."/>
            <person name="Jogler C."/>
        </authorList>
    </citation>
    <scope>NUCLEOTIDE SEQUENCE [LARGE SCALE GENOMIC DNA]</scope>
    <source>
        <strain evidence="1 2">OJF2</strain>
    </source>
</reference>
<protein>
    <submittedName>
        <fullName evidence="1">Uncharacterized protein</fullName>
    </submittedName>
</protein>
<dbReference type="KEGG" id="agv:OJF2_39880"/>